<reference evidence="1" key="2">
    <citation type="submission" date="2020-09" db="EMBL/GenBank/DDBJ databases">
        <authorList>
            <person name="Sun Q."/>
            <person name="Zhou Y."/>
        </authorList>
    </citation>
    <scope>NUCLEOTIDE SEQUENCE</scope>
    <source>
        <strain evidence="1">CGMCC 1.15367</strain>
    </source>
</reference>
<comment type="caution">
    <text evidence="1">The sequence shown here is derived from an EMBL/GenBank/DDBJ whole genome shotgun (WGS) entry which is preliminary data.</text>
</comment>
<gene>
    <name evidence="1" type="ORF">GCM10011390_37000</name>
</gene>
<proteinExistence type="predicted"/>
<dbReference type="Proteomes" id="UP000644699">
    <property type="component" value="Unassembled WGS sequence"/>
</dbReference>
<dbReference type="EMBL" id="BMIQ01000006">
    <property type="protein sequence ID" value="GGE14427.1"/>
    <property type="molecule type" value="Genomic_DNA"/>
</dbReference>
<name>A0A916ZU70_9HYPH</name>
<organism evidence="1 2">
    <name type="scientific">Aureimonas endophytica</name>
    <dbReference type="NCBI Taxonomy" id="2027858"/>
    <lineage>
        <taxon>Bacteria</taxon>
        <taxon>Pseudomonadati</taxon>
        <taxon>Pseudomonadota</taxon>
        <taxon>Alphaproteobacteria</taxon>
        <taxon>Hyphomicrobiales</taxon>
        <taxon>Aurantimonadaceae</taxon>
        <taxon>Aureimonas</taxon>
    </lineage>
</organism>
<protein>
    <submittedName>
        <fullName evidence="1">Uncharacterized protein</fullName>
    </submittedName>
</protein>
<accession>A0A916ZU70</accession>
<keyword evidence="2" id="KW-1185">Reference proteome</keyword>
<sequence>MQVPDRVARILMRMITPRDERILETLSQHAGNDLVLVGKALETVRSRARQGHQSTIEETVEVIRQMRRQQESRRESGERI</sequence>
<dbReference type="AlphaFoldDB" id="A0A916ZU70"/>
<evidence type="ECO:0000313" key="2">
    <source>
        <dbReference type="Proteomes" id="UP000644699"/>
    </source>
</evidence>
<evidence type="ECO:0000313" key="1">
    <source>
        <dbReference type="EMBL" id="GGE14427.1"/>
    </source>
</evidence>
<reference evidence="1" key="1">
    <citation type="journal article" date="2014" name="Int. J. Syst. Evol. Microbiol.">
        <title>Complete genome sequence of Corynebacterium casei LMG S-19264T (=DSM 44701T), isolated from a smear-ripened cheese.</title>
        <authorList>
            <consortium name="US DOE Joint Genome Institute (JGI-PGF)"/>
            <person name="Walter F."/>
            <person name="Albersmeier A."/>
            <person name="Kalinowski J."/>
            <person name="Ruckert C."/>
        </authorList>
    </citation>
    <scope>NUCLEOTIDE SEQUENCE</scope>
    <source>
        <strain evidence="1">CGMCC 1.15367</strain>
    </source>
</reference>